<evidence type="ECO:0000256" key="1">
    <source>
        <dbReference type="SAM" id="MobiDB-lite"/>
    </source>
</evidence>
<gene>
    <name evidence="2" type="ORF">ACFQ1U_13705</name>
</gene>
<evidence type="ECO:0000313" key="3">
    <source>
        <dbReference type="Proteomes" id="UP001597062"/>
    </source>
</evidence>
<name>A0ABW3JVR7_9FLAO</name>
<dbReference type="RefSeq" id="WP_386109344.1">
    <property type="nucleotide sequence ID" value="NZ_JBHTJR010000071.1"/>
</dbReference>
<protein>
    <recommendedName>
        <fullName evidence="4">Lipoprotein</fullName>
    </recommendedName>
</protein>
<feature type="non-terminal residue" evidence="2">
    <location>
        <position position="222"/>
    </location>
</feature>
<feature type="compositionally biased region" description="Low complexity" evidence="1">
    <location>
        <begin position="212"/>
        <end position="222"/>
    </location>
</feature>
<reference evidence="3" key="1">
    <citation type="journal article" date="2019" name="Int. J. Syst. Evol. Microbiol.">
        <title>The Global Catalogue of Microorganisms (GCM) 10K type strain sequencing project: providing services to taxonomists for standard genome sequencing and annotation.</title>
        <authorList>
            <consortium name="The Broad Institute Genomics Platform"/>
            <consortium name="The Broad Institute Genome Sequencing Center for Infectious Disease"/>
            <person name="Wu L."/>
            <person name="Ma J."/>
        </authorList>
    </citation>
    <scope>NUCLEOTIDE SEQUENCE [LARGE SCALE GENOMIC DNA]</scope>
    <source>
        <strain evidence="3">CCUG 60527</strain>
    </source>
</reference>
<proteinExistence type="predicted"/>
<evidence type="ECO:0000313" key="2">
    <source>
        <dbReference type="EMBL" id="MFD0994256.1"/>
    </source>
</evidence>
<keyword evidence="3" id="KW-1185">Reference proteome</keyword>
<dbReference type="Proteomes" id="UP001597062">
    <property type="component" value="Unassembled WGS sequence"/>
</dbReference>
<accession>A0ABW3JVR7</accession>
<dbReference type="EMBL" id="JBHTJR010000071">
    <property type="protein sequence ID" value="MFD0994256.1"/>
    <property type="molecule type" value="Genomic_DNA"/>
</dbReference>
<organism evidence="2 3">
    <name type="scientific">Tenacibaculum geojense</name>
    <dbReference type="NCBI Taxonomy" id="915352"/>
    <lineage>
        <taxon>Bacteria</taxon>
        <taxon>Pseudomonadati</taxon>
        <taxon>Bacteroidota</taxon>
        <taxon>Flavobacteriia</taxon>
        <taxon>Flavobacteriales</taxon>
        <taxon>Flavobacteriaceae</taxon>
        <taxon>Tenacibaculum</taxon>
    </lineage>
</organism>
<comment type="caution">
    <text evidence="2">The sequence shown here is derived from an EMBL/GenBank/DDBJ whole genome shotgun (WGS) entry which is preliminary data.</text>
</comment>
<sequence length="222" mass="23689">MTAIITNGGKLIENNTLLKEKLKNITTENINLKSNDLSNSFVIDTSFIQKIETNSYTSFTFNINLENENTQTLENYVLTLFNNGRYVQYLIKYPVINLSNKISYDLNNASIQILEGEKLYMARSTSGTCTSLTQYEEPVCVDNLCTFGGNHTVADGEKTSDNPGGCSGWGTLGMATRTCTEGGYVTQEVCGGSGSDSDTDTGTSSGGGSSGGTSDSSSGGET</sequence>
<feature type="region of interest" description="Disordered" evidence="1">
    <location>
        <begin position="190"/>
        <end position="222"/>
    </location>
</feature>
<evidence type="ECO:0008006" key="4">
    <source>
        <dbReference type="Google" id="ProtNLM"/>
    </source>
</evidence>